<proteinExistence type="predicted"/>
<dbReference type="Gene3D" id="3.30.160.60">
    <property type="entry name" value="Classic Zinc Finger"/>
    <property type="match status" value="1"/>
</dbReference>
<dbReference type="Proteomes" id="UP001157418">
    <property type="component" value="Unassembled WGS sequence"/>
</dbReference>
<dbReference type="Pfam" id="PF12874">
    <property type="entry name" value="zf-met"/>
    <property type="match status" value="1"/>
</dbReference>
<keyword evidence="4" id="KW-1185">Reference proteome</keyword>
<feature type="domain" description="C2H2-type" evidence="2">
    <location>
        <begin position="185"/>
        <end position="208"/>
    </location>
</feature>
<evidence type="ECO:0000313" key="3">
    <source>
        <dbReference type="EMBL" id="CAH1418970.1"/>
    </source>
</evidence>
<sequence length="266" mass="29569">MEFRFGGFDQLYRTPNFSYRSPEEGLLTGRSFGGGGGRSESFRDIEKKIIREEILAEEAERRRVLTAEVRRELMMERQMMAMQSSLGYSSSLMLEPPHSHHNWVHPAALHGESRALEVVSSQRAPQSPEVTDITTSPPKVSEKPTIDLGKHFGPPLSGAKRKPPSAAGGSTELCYSSRKIGSELNCALCEVTATSERGFQEHLAGKKHKAKAAGLRTCHTGKTKNCVMESSLRLCKLGASDKKVVTKRKKHMKNRKRRRKSTGKTC</sequence>
<accession>A0AAU9LYJ8</accession>
<evidence type="ECO:0000313" key="4">
    <source>
        <dbReference type="Proteomes" id="UP001157418"/>
    </source>
</evidence>
<dbReference type="PANTHER" id="PTHR47487:SF8">
    <property type="entry name" value="OS08G0270900 PROTEIN"/>
    <property type="match status" value="1"/>
</dbReference>
<evidence type="ECO:0000256" key="1">
    <source>
        <dbReference type="SAM" id="MobiDB-lite"/>
    </source>
</evidence>
<organism evidence="3 4">
    <name type="scientific">Lactuca virosa</name>
    <dbReference type="NCBI Taxonomy" id="75947"/>
    <lineage>
        <taxon>Eukaryota</taxon>
        <taxon>Viridiplantae</taxon>
        <taxon>Streptophyta</taxon>
        <taxon>Embryophyta</taxon>
        <taxon>Tracheophyta</taxon>
        <taxon>Spermatophyta</taxon>
        <taxon>Magnoliopsida</taxon>
        <taxon>eudicotyledons</taxon>
        <taxon>Gunneridae</taxon>
        <taxon>Pentapetalae</taxon>
        <taxon>asterids</taxon>
        <taxon>campanulids</taxon>
        <taxon>Asterales</taxon>
        <taxon>Asteraceae</taxon>
        <taxon>Cichorioideae</taxon>
        <taxon>Cichorieae</taxon>
        <taxon>Lactucinae</taxon>
        <taxon>Lactuca</taxon>
    </lineage>
</organism>
<reference evidence="3 4" key="1">
    <citation type="submission" date="2022-01" db="EMBL/GenBank/DDBJ databases">
        <authorList>
            <person name="Xiong W."/>
            <person name="Schranz E."/>
        </authorList>
    </citation>
    <scope>NUCLEOTIDE SEQUENCE [LARGE SCALE GENOMIC DNA]</scope>
</reference>
<protein>
    <recommendedName>
        <fullName evidence="2">C2H2-type domain-containing protein</fullName>
    </recommendedName>
</protein>
<evidence type="ECO:0000259" key="2">
    <source>
        <dbReference type="Pfam" id="PF12874"/>
    </source>
</evidence>
<gene>
    <name evidence="3" type="ORF">LVIROSA_LOCUS6535</name>
</gene>
<dbReference type="SUPFAM" id="SSF57667">
    <property type="entry name" value="beta-beta-alpha zinc fingers"/>
    <property type="match status" value="1"/>
</dbReference>
<feature type="region of interest" description="Disordered" evidence="1">
    <location>
        <begin position="121"/>
        <end position="171"/>
    </location>
</feature>
<feature type="region of interest" description="Disordered" evidence="1">
    <location>
        <begin position="247"/>
        <end position="266"/>
    </location>
</feature>
<dbReference type="InterPro" id="IPR036236">
    <property type="entry name" value="Znf_C2H2_sf"/>
</dbReference>
<dbReference type="EMBL" id="CAKMRJ010000188">
    <property type="protein sequence ID" value="CAH1418970.1"/>
    <property type="molecule type" value="Genomic_DNA"/>
</dbReference>
<name>A0AAU9LYJ8_9ASTR</name>
<feature type="compositionally biased region" description="Basic and acidic residues" evidence="1">
    <location>
        <begin position="140"/>
        <end position="150"/>
    </location>
</feature>
<dbReference type="AlphaFoldDB" id="A0AAU9LYJ8"/>
<feature type="compositionally biased region" description="Polar residues" evidence="1">
    <location>
        <begin position="121"/>
        <end position="138"/>
    </location>
</feature>
<dbReference type="InterPro" id="IPR013087">
    <property type="entry name" value="Znf_C2H2_type"/>
</dbReference>
<dbReference type="PANTHER" id="PTHR47487">
    <property type="entry name" value="OS06G0651300 PROTEIN-RELATED"/>
    <property type="match status" value="1"/>
</dbReference>
<comment type="caution">
    <text evidence="3">The sequence shown here is derived from an EMBL/GenBank/DDBJ whole genome shotgun (WGS) entry which is preliminary data.</text>
</comment>